<dbReference type="PRINTS" id="PR00420">
    <property type="entry name" value="RNGMNOXGNASE"/>
</dbReference>
<dbReference type="InterPro" id="IPR050464">
    <property type="entry name" value="Zeta_carotene_desat/Oxidored"/>
</dbReference>
<feature type="domain" description="Amine oxidase" evidence="1">
    <location>
        <begin position="9"/>
        <end position="423"/>
    </location>
</feature>
<accession>A0A3Q9G789</accession>
<dbReference type="PANTHER" id="PTHR42923">
    <property type="entry name" value="PROTOPORPHYRINOGEN OXIDASE"/>
    <property type="match status" value="1"/>
</dbReference>
<evidence type="ECO:0000259" key="1">
    <source>
        <dbReference type="Pfam" id="PF01593"/>
    </source>
</evidence>
<dbReference type="Gene3D" id="3.90.660.20">
    <property type="entry name" value="Protoporphyrinogen oxidase, mitochondrial, domain 2"/>
    <property type="match status" value="1"/>
</dbReference>
<dbReference type="SUPFAM" id="SSF54373">
    <property type="entry name" value="FAD-linked reductases, C-terminal domain"/>
    <property type="match status" value="1"/>
</dbReference>
<gene>
    <name evidence="2" type="ORF">EJ997_08150</name>
</gene>
<dbReference type="EMBL" id="CP034593">
    <property type="protein sequence ID" value="AZQ77307.1"/>
    <property type="molecule type" value="Genomic_DNA"/>
</dbReference>
<keyword evidence="3" id="KW-1185">Reference proteome</keyword>
<evidence type="ECO:0000313" key="3">
    <source>
        <dbReference type="Proteomes" id="UP000280344"/>
    </source>
</evidence>
<organism evidence="2 3">
    <name type="scientific">Flaviflexus ciconiae</name>
    <dbReference type="NCBI Taxonomy" id="2496867"/>
    <lineage>
        <taxon>Bacteria</taxon>
        <taxon>Bacillati</taxon>
        <taxon>Actinomycetota</taxon>
        <taxon>Actinomycetes</taxon>
        <taxon>Actinomycetales</taxon>
        <taxon>Actinomycetaceae</taxon>
        <taxon>Flaviflexus</taxon>
    </lineage>
</organism>
<dbReference type="GO" id="GO:0016491">
    <property type="term" value="F:oxidoreductase activity"/>
    <property type="evidence" value="ECO:0007669"/>
    <property type="project" value="InterPro"/>
</dbReference>
<protein>
    <submittedName>
        <fullName evidence="2">FAD-dependent oxidoreductase</fullName>
    </submittedName>
</protein>
<proteinExistence type="predicted"/>
<name>A0A3Q9G789_9ACTO</name>
<dbReference type="PANTHER" id="PTHR42923:SF3">
    <property type="entry name" value="PROTOPORPHYRINOGEN OXIDASE"/>
    <property type="match status" value="1"/>
</dbReference>
<dbReference type="Proteomes" id="UP000280344">
    <property type="component" value="Chromosome"/>
</dbReference>
<dbReference type="OrthoDB" id="3450553at2"/>
<dbReference type="InterPro" id="IPR002937">
    <property type="entry name" value="Amino_oxidase"/>
</dbReference>
<evidence type="ECO:0000313" key="2">
    <source>
        <dbReference type="EMBL" id="AZQ77307.1"/>
    </source>
</evidence>
<dbReference type="Gene3D" id="1.10.3110.10">
    <property type="entry name" value="protoporphyrinogen ix oxidase, domain 3"/>
    <property type="match status" value="1"/>
</dbReference>
<dbReference type="AlphaFoldDB" id="A0A3Q9G789"/>
<dbReference type="Pfam" id="PF01593">
    <property type="entry name" value="Amino_oxidase"/>
    <property type="match status" value="1"/>
</dbReference>
<dbReference type="Gene3D" id="3.50.50.60">
    <property type="entry name" value="FAD/NAD(P)-binding domain"/>
    <property type="match status" value="1"/>
</dbReference>
<dbReference type="SUPFAM" id="SSF51905">
    <property type="entry name" value="FAD/NAD(P)-binding domain"/>
    <property type="match status" value="1"/>
</dbReference>
<sequence>MIVIVGGGLAGLVAAHALATAGKEVTLLEARSKLGGLVASEEIGGVRFDIGAESYARRATEVTDYLHGLGLETVLPAGRSWIWNGSPIQIPANTSLGIPADPSSDEIAAIIADTERIKEDLVLDPSIGAEATTLAELVEARMGTELLEKLVRPIAGAIYSTDPANLSINPKLKADFLETGSLAKAVAKGLSGPAIASVDGGMFRLVDALAEQAEEAGAELVTGARVNSLDLTESGASVTAEIDGTSIAIDAEHIILATDIRSSQFLLEQVMDLEPFEIPQGKPTTHVSLVLDAPELDEAPRGSGLLCVQGTSRAKALTHLSSKWPWLRGVTDFHAIRVSYALNEDLSTEQALQDANQLLGTQIDREAIVGARVVRWGDALTPSTPALRSWAEAITPPKQITVTGAWRAGTGIAAVIPHALASAQSLID</sequence>
<dbReference type="InterPro" id="IPR036188">
    <property type="entry name" value="FAD/NAD-bd_sf"/>
</dbReference>
<dbReference type="RefSeq" id="WP_126704111.1">
    <property type="nucleotide sequence ID" value="NZ_CP034593.1"/>
</dbReference>
<dbReference type="KEGG" id="flh:EJ997_08150"/>
<reference evidence="2 3" key="1">
    <citation type="submission" date="2018-12" db="EMBL/GenBank/DDBJ databases">
        <title>Complete genome sequence of Flaviflexus sp. H23T48.</title>
        <authorList>
            <person name="Bae J.-W."/>
            <person name="Lee J.-Y."/>
        </authorList>
    </citation>
    <scope>NUCLEOTIDE SEQUENCE [LARGE SCALE GENOMIC DNA]</scope>
    <source>
        <strain evidence="2 3">H23T48</strain>
    </source>
</reference>